<evidence type="ECO:0000313" key="3">
    <source>
        <dbReference type="EMBL" id="ESO91033.1"/>
    </source>
</evidence>
<dbReference type="KEGG" id="lgi:LOTGIDRAFT_163551"/>
<organism evidence="3 4">
    <name type="scientific">Lottia gigantea</name>
    <name type="common">Giant owl limpet</name>
    <dbReference type="NCBI Taxonomy" id="225164"/>
    <lineage>
        <taxon>Eukaryota</taxon>
        <taxon>Metazoa</taxon>
        <taxon>Spiralia</taxon>
        <taxon>Lophotrochozoa</taxon>
        <taxon>Mollusca</taxon>
        <taxon>Gastropoda</taxon>
        <taxon>Patellogastropoda</taxon>
        <taxon>Lottioidea</taxon>
        <taxon>Lottiidae</taxon>
        <taxon>Lottia</taxon>
    </lineage>
</organism>
<dbReference type="Proteomes" id="UP000030746">
    <property type="component" value="Unassembled WGS sequence"/>
</dbReference>
<dbReference type="CTD" id="20239452"/>
<name>V3ZIC8_LOTGI</name>
<reference evidence="3 4" key="1">
    <citation type="journal article" date="2013" name="Nature">
        <title>Insights into bilaterian evolution from three spiralian genomes.</title>
        <authorList>
            <person name="Simakov O."/>
            <person name="Marletaz F."/>
            <person name="Cho S.J."/>
            <person name="Edsinger-Gonzales E."/>
            <person name="Havlak P."/>
            <person name="Hellsten U."/>
            <person name="Kuo D.H."/>
            <person name="Larsson T."/>
            <person name="Lv J."/>
            <person name="Arendt D."/>
            <person name="Savage R."/>
            <person name="Osoegawa K."/>
            <person name="de Jong P."/>
            <person name="Grimwood J."/>
            <person name="Chapman J.A."/>
            <person name="Shapiro H."/>
            <person name="Aerts A."/>
            <person name="Otillar R.P."/>
            <person name="Terry A.Y."/>
            <person name="Boore J.L."/>
            <person name="Grigoriev I.V."/>
            <person name="Lindberg D.R."/>
            <person name="Seaver E.C."/>
            <person name="Weisblat D.A."/>
            <person name="Putnam N.H."/>
            <person name="Rokhsar D.S."/>
        </authorList>
    </citation>
    <scope>NUCLEOTIDE SEQUENCE [LARGE SCALE GENOMIC DNA]</scope>
</reference>
<dbReference type="EMBL" id="KB202284">
    <property type="protein sequence ID" value="ESO91033.1"/>
    <property type="molecule type" value="Genomic_DNA"/>
</dbReference>
<sequence length="225" mass="25106">MNLGTFLFLLLQAGYQVNGQINSNNAYCPSFAPNKIQCNNDHQVPGLPALSMTVLSNFHTLNKSLLCGQTPKAQFKEAARCLFKSYSHCGDNDFKGLVTKISKFEEAVDLVCSRSDLVDHYASCIGDSVIDCIRNREAREKLTTSDVPSRDEQFNEFVHFYCRKREIEEECIFDDEDVDACSSSSTVPTFRELRLLMKPPACSSSGLMSSITVVIFYALVGLCVH</sequence>
<evidence type="ECO:0000256" key="1">
    <source>
        <dbReference type="SAM" id="Phobius"/>
    </source>
</evidence>
<evidence type="ECO:0008006" key="5">
    <source>
        <dbReference type="Google" id="ProtNLM"/>
    </source>
</evidence>
<keyword evidence="4" id="KW-1185">Reference proteome</keyword>
<evidence type="ECO:0000313" key="4">
    <source>
        <dbReference type="Proteomes" id="UP000030746"/>
    </source>
</evidence>
<dbReference type="AlphaFoldDB" id="V3ZIC8"/>
<protein>
    <recommendedName>
        <fullName evidence="5">DUF19 domain-containing protein</fullName>
    </recommendedName>
</protein>
<keyword evidence="2" id="KW-0732">Signal</keyword>
<accession>V3ZIC8</accession>
<keyword evidence="1" id="KW-0472">Membrane</keyword>
<dbReference type="RefSeq" id="XP_009058303.1">
    <property type="nucleotide sequence ID" value="XM_009060055.1"/>
</dbReference>
<evidence type="ECO:0000256" key="2">
    <source>
        <dbReference type="SAM" id="SignalP"/>
    </source>
</evidence>
<proteinExistence type="predicted"/>
<keyword evidence="1" id="KW-1133">Transmembrane helix</keyword>
<dbReference type="GeneID" id="20239452"/>
<feature type="signal peptide" evidence="2">
    <location>
        <begin position="1"/>
        <end position="19"/>
    </location>
</feature>
<dbReference type="HOGENOM" id="CLU_1226014_0_0_1"/>
<keyword evidence="1" id="KW-0812">Transmembrane</keyword>
<gene>
    <name evidence="3" type="ORF">LOTGIDRAFT_163551</name>
</gene>
<feature type="transmembrane region" description="Helical" evidence="1">
    <location>
        <begin position="206"/>
        <end position="224"/>
    </location>
</feature>
<feature type="chain" id="PRO_5004715263" description="DUF19 domain-containing protein" evidence="2">
    <location>
        <begin position="20"/>
        <end position="225"/>
    </location>
</feature>